<feature type="chain" id="PRO_5011736765" description="DUF4864 domain-containing protein" evidence="1">
    <location>
        <begin position="21"/>
        <end position="133"/>
    </location>
</feature>
<keyword evidence="3" id="KW-1185">Reference proteome</keyword>
<dbReference type="Proteomes" id="UP000198914">
    <property type="component" value="Unassembled WGS sequence"/>
</dbReference>
<dbReference type="EMBL" id="FNPX01000014">
    <property type="protein sequence ID" value="SDZ43105.1"/>
    <property type="molecule type" value="Genomic_DNA"/>
</dbReference>
<organism evidence="2 3">
    <name type="scientific">Jannaschia faecimaris</name>
    <dbReference type="NCBI Taxonomy" id="1244108"/>
    <lineage>
        <taxon>Bacteria</taxon>
        <taxon>Pseudomonadati</taxon>
        <taxon>Pseudomonadota</taxon>
        <taxon>Alphaproteobacteria</taxon>
        <taxon>Rhodobacterales</taxon>
        <taxon>Roseobacteraceae</taxon>
        <taxon>Jannaschia</taxon>
    </lineage>
</organism>
<dbReference type="Pfam" id="PF16156">
    <property type="entry name" value="DUF4864"/>
    <property type="match status" value="1"/>
</dbReference>
<name>A0A1H3T027_9RHOB</name>
<dbReference type="InterPro" id="IPR032347">
    <property type="entry name" value="DUF4864"/>
</dbReference>
<dbReference type="AlphaFoldDB" id="A0A1H3T027"/>
<keyword evidence="1" id="KW-0732">Signal</keyword>
<gene>
    <name evidence="2" type="ORF">SAMN05444004_11459</name>
</gene>
<evidence type="ECO:0008006" key="4">
    <source>
        <dbReference type="Google" id="ProtNLM"/>
    </source>
</evidence>
<evidence type="ECO:0000313" key="2">
    <source>
        <dbReference type="EMBL" id="SDZ43105.1"/>
    </source>
</evidence>
<reference evidence="3" key="1">
    <citation type="submission" date="2016-10" db="EMBL/GenBank/DDBJ databases">
        <authorList>
            <person name="Varghese N."/>
            <person name="Submissions S."/>
        </authorList>
    </citation>
    <scope>NUCLEOTIDE SEQUENCE [LARGE SCALE GENOMIC DNA]</scope>
    <source>
        <strain evidence="3">DSM 100420</strain>
    </source>
</reference>
<accession>A0A1H3T027</accession>
<evidence type="ECO:0000313" key="3">
    <source>
        <dbReference type="Proteomes" id="UP000198914"/>
    </source>
</evidence>
<feature type="signal peptide" evidence="1">
    <location>
        <begin position="1"/>
        <end position="20"/>
    </location>
</feature>
<evidence type="ECO:0000256" key="1">
    <source>
        <dbReference type="SAM" id="SignalP"/>
    </source>
</evidence>
<sequence length="133" mass="14170">MKGILAAVAIALGAVGSAQADEGAIQRVIGAQIEAFKADDFTTAFTYAAPNIKGMFGTADNFGLMVRRGYPMVWQPGSIEYLGTDSDGAIWMQDVLITDGFGRLHQLKYTMIETPDGWKIAGVQLLEAPEVGA</sequence>
<dbReference type="STRING" id="1244108.SAMN05444004_11459"/>
<proteinExistence type="predicted"/>
<protein>
    <recommendedName>
        <fullName evidence="4">DUF4864 domain-containing protein</fullName>
    </recommendedName>
</protein>
<dbReference type="RefSeq" id="WP_092647052.1">
    <property type="nucleotide sequence ID" value="NZ_FNPX01000014.1"/>
</dbReference>
<dbReference type="OrthoDB" id="9130422at2"/>